<name>A0A0F8Y8U0_9ZZZZ</name>
<comment type="caution">
    <text evidence="1">The sequence shown here is derived from an EMBL/GenBank/DDBJ whole genome shotgun (WGS) entry which is preliminary data.</text>
</comment>
<gene>
    <name evidence="1" type="ORF">LCGC14_2850110</name>
</gene>
<proteinExistence type="predicted"/>
<feature type="non-terminal residue" evidence="1">
    <location>
        <position position="1"/>
    </location>
</feature>
<accession>A0A0F8Y8U0</accession>
<protein>
    <submittedName>
        <fullName evidence="1">Uncharacterized protein</fullName>
    </submittedName>
</protein>
<reference evidence="1" key="1">
    <citation type="journal article" date="2015" name="Nature">
        <title>Complex archaea that bridge the gap between prokaryotes and eukaryotes.</title>
        <authorList>
            <person name="Spang A."/>
            <person name="Saw J.H."/>
            <person name="Jorgensen S.L."/>
            <person name="Zaremba-Niedzwiedzka K."/>
            <person name="Martijn J."/>
            <person name="Lind A.E."/>
            <person name="van Eijk R."/>
            <person name="Schleper C."/>
            <person name="Guy L."/>
            <person name="Ettema T.J."/>
        </authorList>
    </citation>
    <scope>NUCLEOTIDE SEQUENCE</scope>
</reference>
<organism evidence="1">
    <name type="scientific">marine sediment metagenome</name>
    <dbReference type="NCBI Taxonomy" id="412755"/>
    <lineage>
        <taxon>unclassified sequences</taxon>
        <taxon>metagenomes</taxon>
        <taxon>ecological metagenomes</taxon>
    </lineage>
</organism>
<evidence type="ECO:0000313" key="1">
    <source>
        <dbReference type="EMBL" id="KKK77783.1"/>
    </source>
</evidence>
<dbReference type="EMBL" id="LAZR01054790">
    <property type="protein sequence ID" value="KKK77783.1"/>
    <property type="molecule type" value="Genomic_DNA"/>
</dbReference>
<sequence>ANGYSGNTHHAKAKRQVRLLNAVERGWRPTGKKAQPKTNRYTKLLSGKY</sequence>
<dbReference type="AlphaFoldDB" id="A0A0F8Y8U0"/>